<evidence type="ECO:0000259" key="2">
    <source>
        <dbReference type="PROSITE" id="PS01148"/>
    </source>
</evidence>
<dbReference type="Pfam" id="PF01206">
    <property type="entry name" value="TusA"/>
    <property type="match status" value="1"/>
</dbReference>
<comment type="similarity">
    <text evidence="1">Belongs to the sulfur carrier protein TusA family.</text>
</comment>
<dbReference type="Gene3D" id="3.30.110.40">
    <property type="entry name" value="TusA-like domain"/>
    <property type="match status" value="1"/>
</dbReference>
<dbReference type="PANTHER" id="PTHR33279:SF6">
    <property type="entry name" value="SULFUR CARRIER PROTEIN YEDF-RELATED"/>
    <property type="match status" value="1"/>
</dbReference>
<reference evidence="3 4" key="1">
    <citation type="submission" date="2015-03" db="EMBL/GenBank/DDBJ databases">
        <title>Comparative analysis of the OM43 clade including a novel species from Red Sea uncovers genomic and metabolic diversity among marine methylotrophs.</title>
        <authorList>
            <person name="Jimenez-Infante F."/>
            <person name="Ngugi D.K."/>
            <person name="Vinu M."/>
            <person name="Alam I."/>
            <person name="Kamau A."/>
            <person name="Blom J."/>
            <person name="Bajic V.B."/>
            <person name="Stingl U."/>
        </authorList>
    </citation>
    <scope>NUCLEOTIDE SEQUENCE [LARGE SCALE GENOMIC DNA]</scope>
    <source>
        <strain evidence="3 4">MBRSH7</strain>
    </source>
</reference>
<dbReference type="SUPFAM" id="SSF64307">
    <property type="entry name" value="SirA-like"/>
    <property type="match status" value="1"/>
</dbReference>
<evidence type="ECO:0000313" key="3">
    <source>
        <dbReference type="EMBL" id="AKO65725.1"/>
    </source>
</evidence>
<keyword evidence="4" id="KW-1185">Reference proteome</keyword>
<dbReference type="CDD" id="cd00291">
    <property type="entry name" value="SirA_YedF_YeeD"/>
    <property type="match status" value="1"/>
</dbReference>
<dbReference type="PANTHER" id="PTHR33279">
    <property type="entry name" value="SULFUR CARRIER PROTEIN YEDF-RELATED"/>
    <property type="match status" value="1"/>
</dbReference>
<protein>
    <submittedName>
        <fullName evidence="3">SirA family protein</fullName>
    </submittedName>
</protein>
<evidence type="ECO:0000313" key="4">
    <source>
        <dbReference type="Proteomes" id="UP000066549"/>
    </source>
</evidence>
<gene>
    <name evidence="3" type="ORF">VI33_03045</name>
</gene>
<dbReference type="InterPro" id="IPR001455">
    <property type="entry name" value="TusA-like"/>
</dbReference>
<dbReference type="OrthoDB" id="9797551at2"/>
<feature type="domain" description="UPF0033" evidence="2">
    <location>
        <begin position="10"/>
        <end position="34"/>
    </location>
</feature>
<dbReference type="InterPro" id="IPR036868">
    <property type="entry name" value="TusA-like_sf"/>
</dbReference>
<accession>A0A0H4J0Z9</accession>
<organism evidence="3 4">
    <name type="scientific">Methylophilales bacterium MBRS-H7</name>
    <dbReference type="NCBI Taxonomy" id="1623450"/>
    <lineage>
        <taxon>Bacteria</taxon>
        <taxon>Pseudomonadati</taxon>
        <taxon>Pseudomonadota</taxon>
        <taxon>Betaproteobacteria</taxon>
        <taxon>Nitrosomonadales</taxon>
        <taxon>OM43 clade</taxon>
    </lineage>
</organism>
<name>A0A0H4J0Z9_9PROT</name>
<dbReference type="EMBL" id="CP011002">
    <property type="protein sequence ID" value="AKO65725.1"/>
    <property type="molecule type" value="Genomic_DNA"/>
</dbReference>
<sequence>MSENRNEVELNAIGQKCPMPLLSTKKALSNIKKGQILKIIATDKNAVKDLKAFCEYTDHEFIDDRSENETFIIRILKG</sequence>
<dbReference type="Proteomes" id="UP000066549">
    <property type="component" value="Chromosome"/>
</dbReference>
<proteinExistence type="inferred from homology"/>
<dbReference type="AlphaFoldDB" id="A0A0H4J0Z9"/>
<evidence type="ECO:0000256" key="1">
    <source>
        <dbReference type="ARBA" id="ARBA00008984"/>
    </source>
</evidence>
<dbReference type="PROSITE" id="PS01148">
    <property type="entry name" value="UPF0033"/>
    <property type="match status" value="1"/>
</dbReference>